<evidence type="ECO:0000313" key="3">
    <source>
        <dbReference type="EMBL" id="GGZ23637.1"/>
    </source>
</evidence>
<dbReference type="AlphaFoldDB" id="A0A918PVU5"/>
<sequence length="219" mass="23620">MTLALVLAAVAVAAWYVQQHRRPGAGSSAAARARSLRSPLVRLADLAGIQTARGRQADQWAAGAVGERRTAARLRPLAREGWTVLHDRALPTGRANVDHLVISPSGIVIVLDSKKWSARYPLRVSGGRLMHGDRDVTDRLRGIRHEARAVGQALGCHAAPLVSMEGAPIAAGELVLDGIRIVPADRTVPVLRSLNRRHRAAGEHPGRRAAALFTPYRRK</sequence>
<reference evidence="3" key="2">
    <citation type="submission" date="2020-09" db="EMBL/GenBank/DDBJ databases">
        <authorList>
            <person name="Sun Q."/>
            <person name="Ohkuma M."/>
        </authorList>
    </citation>
    <scope>NUCLEOTIDE SEQUENCE</scope>
    <source>
        <strain evidence="3">JCM 4988</strain>
    </source>
</reference>
<keyword evidence="4" id="KW-1185">Reference proteome</keyword>
<evidence type="ECO:0000313" key="4">
    <source>
        <dbReference type="Proteomes" id="UP000630936"/>
    </source>
</evidence>
<dbReference type="Pfam" id="PF08378">
    <property type="entry name" value="NERD"/>
    <property type="match status" value="1"/>
</dbReference>
<feature type="domain" description="NERD" evidence="2">
    <location>
        <begin position="62"/>
        <end position="154"/>
    </location>
</feature>
<organism evidence="3 4">
    <name type="scientific">Streptomyces inusitatus</name>
    <dbReference type="NCBI Taxonomy" id="68221"/>
    <lineage>
        <taxon>Bacteria</taxon>
        <taxon>Bacillati</taxon>
        <taxon>Actinomycetota</taxon>
        <taxon>Actinomycetes</taxon>
        <taxon>Kitasatosporales</taxon>
        <taxon>Streptomycetaceae</taxon>
        <taxon>Streptomyces</taxon>
    </lineage>
</organism>
<name>A0A918PVU5_9ACTN</name>
<proteinExistence type="predicted"/>
<dbReference type="EMBL" id="BMWG01000003">
    <property type="protein sequence ID" value="GGZ23637.1"/>
    <property type="molecule type" value="Genomic_DNA"/>
</dbReference>
<reference evidence="3" key="1">
    <citation type="journal article" date="2014" name="Int. J. Syst. Evol. Microbiol.">
        <title>Complete genome sequence of Corynebacterium casei LMG S-19264T (=DSM 44701T), isolated from a smear-ripened cheese.</title>
        <authorList>
            <consortium name="US DOE Joint Genome Institute (JGI-PGF)"/>
            <person name="Walter F."/>
            <person name="Albersmeier A."/>
            <person name="Kalinowski J."/>
            <person name="Ruckert C."/>
        </authorList>
    </citation>
    <scope>NUCLEOTIDE SEQUENCE</scope>
    <source>
        <strain evidence="3">JCM 4988</strain>
    </source>
</reference>
<evidence type="ECO:0000259" key="2">
    <source>
        <dbReference type="Pfam" id="PF08378"/>
    </source>
</evidence>
<gene>
    <name evidence="3" type="ORF">GCM10010387_16040</name>
</gene>
<feature type="region of interest" description="Disordered" evidence="1">
    <location>
        <begin position="199"/>
        <end position="219"/>
    </location>
</feature>
<dbReference type="InterPro" id="IPR011528">
    <property type="entry name" value="NERD"/>
</dbReference>
<comment type="caution">
    <text evidence="3">The sequence shown here is derived from an EMBL/GenBank/DDBJ whole genome shotgun (WGS) entry which is preliminary data.</text>
</comment>
<protein>
    <recommendedName>
        <fullName evidence="2">NERD domain-containing protein</fullName>
    </recommendedName>
</protein>
<accession>A0A918PVU5</accession>
<dbReference type="Proteomes" id="UP000630936">
    <property type="component" value="Unassembled WGS sequence"/>
</dbReference>
<evidence type="ECO:0000256" key="1">
    <source>
        <dbReference type="SAM" id="MobiDB-lite"/>
    </source>
</evidence>
<dbReference type="RefSeq" id="WP_190122222.1">
    <property type="nucleotide sequence ID" value="NZ_BMWG01000003.1"/>
</dbReference>